<dbReference type="InterPro" id="IPR011009">
    <property type="entry name" value="Kinase-like_dom_sf"/>
</dbReference>
<feature type="compositionally biased region" description="Polar residues" evidence="1">
    <location>
        <begin position="336"/>
        <end position="352"/>
    </location>
</feature>
<dbReference type="SUPFAM" id="SSF56112">
    <property type="entry name" value="Protein kinase-like (PK-like)"/>
    <property type="match status" value="1"/>
</dbReference>
<dbReference type="Gene3D" id="3.30.200.20">
    <property type="entry name" value="Phosphorylase Kinase, domain 1"/>
    <property type="match status" value="1"/>
</dbReference>
<proteinExistence type="predicted"/>
<reference evidence="3 4" key="1">
    <citation type="submission" date="2018-06" db="EMBL/GenBank/DDBJ databases">
        <authorList>
            <consortium name="Pathogen Informatics"/>
            <person name="Doyle S."/>
        </authorList>
    </citation>
    <scope>NUCLEOTIDE SEQUENCE [LARGE SCALE GENOMIC DNA]</scope>
    <source>
        <strain evidence="3 4">NCTC7915</strain>
    </source>
</reference>
<dbReference type="Proteomes" id="UP000254118">
    <property type="component" value="Unassembled WGS sequence"/>
</dbReference>
<evidence type="ECO:0000256" key="1">
    <source>
        <dbReference type="SAM" id="MobiDB-lite"/>
    </source>
</evidence>
<feature type="compositionally biased region" description="Polar residues" evidence="1">
    <location>
        <begin position="384"/>
        <end position="399"/>
    </location>
</feature>
<accession>A0AA46BNJ4</accession>
<sequence>MINPALTLAALADAALPDARPTRVEHVTEHPGDHYSLAFIEDNTQRRWAIRLPTDPVAAALQDQSLPLLEALRHHLPYATPHPHGFASLRDGRRAMLYPLIPGRTIKFDLLPPGPGLATALGQAIATIHNLNPTLYDTAGLPTYDATDLHRRRICDIDLGASTGLVPTGLLNRWEPLLEDIALWRFPTRPTHGHLEADHILIDFNDPHDASTGHIVAITSWDNATIGDPATDLATVLTHTNRRAAEAIFTAYTTTLTEPPDPSIRRRATLLSELRLLGKLLTAKRLNNHHALTHATQALTHLNEQVGNQPIPHEPFNPTPTPPTPHTPITDLYSAGTPTTDIAFHTENTPTPSAEERAYTTKTTPHRTTQRHPKDTTRPGGGTQSAANRSHNTLTNTTP</sequence>
<dbReference type="Gene3D" id="3.90.1200.10">
    <property type="match status" value="1"/>
</dbReference>
<organism evidence="3 4">
    <name type="scientific">Dermatophilus congolensis</name>
    <dbReference type="NCBI Taxonomy" id="1863"/>
    <lineage>
        <taxon>Bacteria</taxon>
        <taxon>Bacillati</taxon>
        <taxon>Actinomycetota</taxon>
        <taxon>Actinomycetes</taxon>
        <taxon>Micrococcales</taxon>
        <taxon>Dermatophilaceae</taxon>
        <taxon>Dermatophilus</taxon>
    </lineage>
</organism>
<dbReference type="InterPro" id="IPR002575">
    <property type="entry name" value="Aminoglycoside_PTrfase"/>
</dbReference>
<evidence type="ECO:0000313" key="3">
    <source>
        <dbReference type="EMBL" id="STD10185.1"/>
    </source>
</evidence>
<evidence type="ECO:0000259" key="2">
    <source>
        <dbReference type="Pfam" id="PF01636"/>
    </source>
</evidence>
<evidence type="ECO:0000313" key="4">
    <source>
        <dbReference type="Proteomes" id="UP000254118"/>
    </source>
</evidence>
<comment type="caution">
    <text evidence="3">The sequence shown here is derived from an EMBL/GenBank/DDBJ whole genome shotgun (WGS) entry which is preliminary data.</text>
</comment>
<name>A0AA46BNJ4_9MICO</name>
<feature type="domain" description="Aminoglycoside phosphotransferase" evidence="2">
    <location>
        <begin position="39"/>
        <end position="253"/>
    </location>
</feature>
<feature type="region of interest" description="Disordered" evidence="1">
    <location>
        <begin position="336"/>
        <end position="399"/>
    </location>
</feature>
<gene>
    <name evidence="3" type="ORF">NCTC7915_01325</name>
</gene>
<dbReference type="EMBL" id="UFYA01000001">
    <property type="protein sequence ID" value="STD10185.1"/>
    <property type="molecule type" value="Genomic_DNA"/>
</dbReference>
<dbReference type="AlphaFoldDB" id="A0AA46BNJ4"/>
<dbReference type="RefSeq" id="WP_115030770.1">
    <property type="nucleotide sequence ID" value="NZ_UFYA01000001.1"/>
</dbReference>
<dbReference type="Pfam" id="PF01636">
    <property type="entry name" value="APH"/>
    <property type="match status" value="1"/>
</dbReference>
<protein>
    <submittedName>
        <fullName evidence="3">Phosphotransferase enzyme family</fullName>
    </submittedName>
</protein>